<evidence type="ECO:0000313" key="3">
    <source>
        <dbReference type="EMBL" id="MFD2522247.1"/>
    </source>
</evidence>
<dbReference type="GO" id="GO:0016787">
    <property type="term" value="F:hydrolase activity"/>
    <property type="evidence" value="ECO:0007669"/>
    <property type="project" value="UniProtKB-KW"/>
</dbReference>
<comment type="caution">
    <text evidence="3">The sequence shown here is derived from an EMBL/GenBank/DDBJ whole genome shotgun (WGS) entry which is preliminary data.</text>
</comment>
<keyword evidence="1 3" id="KW-0378">Hydrolase</keyword>
<dbReference type="InterPro" id="IPR050345">
    <property type="entry name" value="Aliph_Amidase/BUP"/>
</dbReference>
<evidence type="ECO:0000313" key="4">
    <source>
        <dbReference type="Proteomes" id="UP001597510"/>
    </source>
</evidence>
<dbReference type="RefSeq" id="WP_340240783.1">
    <property type="nucleotide sequence ID" value="NZ_JBBEWC010000026.1"/>
</dbReference>
<evidence type="ECO:0000259" key="2">
    <source>
        <dbReference type="PROSITE" id="PS50263"/>
    </source>
</evidence>
<protein>
    <submittedName>
        <fullName evidence="3">Carbon-nitrogen hydrolase family protein</fullName>
    </submittedName>
</protein>
<reference evidence="4" key="1">
    <citation type="journal article" date="2019" name="Int. J. Syst. Evol. Microbiol.">
        <title>The Global Catalogue of Microorganisms (GCM) 10K type strain sequencing project: providing services to taxonomists for standard genome sequencing and annotation.</title>
        <authorList>
            <consortium name="The Broad Institute Genomics Platform"/>
            <consortium name="The Broad Institute Genome Sequencing Center for Infectious Disease"/>
            <person name="Wu L."/>
            <person name="Ma J."/>
        </authorList>
    </citation>
    <scope>NUCLEOTIDE SEQUENCE [LARGE SCALE GENOMIC DNA]</scope>
    <source>
        <strain evidence="4">KCTC 52344</strain>
    </source>
</reference>
<dbReference type="CDD" id="cd07197">
    <property type="entry name" value="nitrilase"/>
    <property type="match status" value="1"/>
</dbReference>
<dbReference type="InterPro" id="IPR003010">
    <property type="entry name" value="C-N_Hydrolase"/>
</dbReference>
<name>A0ABW5J860_9BACT</name>
<sequence length="233" mass="25668">MLRIALAQTKSIKGDIQANIENHLRLINEALAQKAGAVFFPELSLTGYEPELAESIATTPDDIRFAVFQQMSDAHNITIGVGMPIRMAEGITISMLVFQPNEPLLTYAKQQLHADELPYFIEGNEQVILWPDTHKIALAICYESLQSNHIQNAHAMGAKAYLASVAKSQKGVAKAYAHYPSIAQQYQIPVLMVNCVGYYDNFESVGSSGFWNEKGELVADLDNRGEGVLVVEV</sequence>
<dbReference type="PANTHER" id="PTHR43674:SF2">
    <property type="entry name" value="BETA-UREIDOPROPIONASE"/>
    <property type="match status" value="1"/>
</dbReference>
<keyword evidence="4" id="KW-1185">Reference proteome</keyword>
<organism evidence="3 4">
    <name type="scientific">Emticicia soli</name>
    <dbReference type="NCBI Taxonomy" id="2027878"/>
    <lineage>
        <taxon>Bacteria</taxon>
        <taxon>Pseudomonadati</taxon>
        <taxon>Bacteroidota</taxon>
        <taxon>Cytophagia</taxon>
        <taxon>Cytophagales</taxon>
        <taxon>Leadbetterellaceae</taxon>
        <taxon>Emticicia</taxon>
    </lineage>
</organism>
<dbReference type="Gene3D" id="3.60.110.10">
    <property type="entry name" value="Carbon-nitrogen hydrolase"/>
    <property type="match status" value="1"/>
</dbReference>
<dbReference type="Proteomes" id="UP001597510">
    <property type="component" value="Unassembled WGS sequence"/>
</dbReference>
<dbReference type="InterPro" id="IPR036526">
    <property type="entry name" value="C-N_Hydrolase_sf"/>
</dbReference>
<dbReference type="PROSITE" id="PS50263">
    <property type="entry name" value="CN_HYDROLASE"/>
    <property type="match status" value="1"/>
</dbReference>
<proteinExistence type="predicted"/>
<dbReference type="Pfam" id="PF00795">
    <property type="entry name" value="CN_hydrolase"/>
    <property type="match status" value="1"/>
</dbReference>
<dbReference type="EMBL" id="JBHULC010000015">
    <property type="protein sequence ID" value="MFD2522247.1"/>
    <property type="molecule type" value="Genomic_DNA"/>
</dbReference>
<dbReference type="PANTHER" id="PTHR43674">
    <property type="entry name" value="NITRILASE C965.09-RELATED"/>
    <property type="match status" value="1"/>
</dbReference>
<accession>A0ABW5J860</accession>
<feature type="domain" description="CN hydrolase" evidence="2">
    <location>
        <begin position="2"/>
        <end position="233"/>
    </location>
</feature>
<dbReference type="SUPFAM" id="SSF56317">
    <property type="entry name" value="Carbon-nitrogen hydrolase"/>
    <property type="match status" value="1"/>
</dbReference>
<gene>
    <name evidence="3" type="ORF">ACFSR2_15205</name>
</gene>
<evidence type="ECO:0000256" key="1">
    <source>
        <dbReference type="ARBA" id="ARBA00022801"/>
    </source>
</evidence>